<evidence type="ECO:0000313" key="2">
    <source>
        <dbReference type="EMBL" id="SFP86614.1"/>
    </source>
</evidence>
<dbReference type="RefSeq" id="WP_093333851.1">
    <property type="nucleotide sequence ID" value="NZ_FOXP01000009.1"/>
</dbReference>
<dbReference type="Gene3D" id="3.40.1620.10">
    <property type="entry name" value="YefM-like domain"/>
    <property type="match status" value="1"/>
</dbReference>
<keyword evidence="3" id="KW-1185">Reference proteome</keyword>
<dbReference type="AlphaFoldDB" id="A0A1I5TU80"/>
<proteinExistence type="inferred from homology"/>
<dbReference type="GO" id="GO:0003677">
    <property type="term" value="F:DNA binding"/>
    <property type="evidence" value="ECO:0007669"/>
    <property type="project" value="UniProtKB-KW"/>
</dbReference>
<dbReference type="Proteomes" id="UP000199586">
    <property type="component" value="Unassembled WGS sequence"/>
</dbReference>
<dbReference type="InterPro" id="IPR036165">
    <property type="entry name" value="YefM-like_sf"/>
</dbReference>
<gene>
    <name evidence="2" type="ORF">SAMN04488241_10959</name>
</gene>
<name>A0A1I5TU80_9SPHN</name>
<accession>A0A1I5TU80</accession>
<evidence type="ECO:0000313" key="3">
    <source>
        <dbReference type="Proteomes" id="UP000199586"/>
    </source>
</evidence>
<dbReference type="STRING" id="634430.SAMN04488241_10959"/>
<comment type="similarity">
    <text evidence="1">Belongs to the phD/YefM antitoxin family.</text>
</comment>
<reference evidence="2 3" key="1">
    <citation type="submission" date="2016-10" db="EMBL/GenBank/DDBJ databases">
        <authorList>
            <person name="de Groot N.N."/>
        </authorList>
    </citation>
    <scope>NUCLEOTIDE SEQUENCE [LARGE SCALE GENOMIC DNA]</scope>
    <source>
        <strain evidence="2 3">CGMCC 1.9113</strain>
    </source>
</reference>
<organism evidence="2 3">
    <name type="scientific">Sphingomonas rubra</name>
    <dbReference type="NCBI Taxonomy" id="634430"/>
    <lineage>
        <taxon>Bacteria</taxon>
        <taxon>Pseudomonadati</taxon>
        <taxon>Pseudomonadota</taxon>
        <taxon>Alphaproteobacteria</taxon>
        <taxon>Sphingomonadales</taxon>
        <taxon>Sphingomonadaceae</taxon>
        <taxon>Sphingomonas</taxon>
    </lineage>
</organism>
<dbReference type="EMBL" id="FOXP01000009">
    <property type="protein sequence ID" value="SFP86614.1"/>
    <property type="molecule type" value="Genomic_DNA"/>
</dbReference>
<evidence type="ECO:0000256" key="1">
    <source>
        <dbReference type="ARBA" id="ARBA00009981"/>
    </source>
</evidence>
<sequence length="89" mass="9994">MATVNMHEAKTHLSRLVEALVSGAEQEVVIARNGTPAVKMTVVEPKREPRRFGFAKGRYELSDEFDKLDAEIADLFEESADPYGDKLDR</sequence>
<protein>
    <submittedName>
        <fullName evidence="2">Antitoxin component of toxin-antitoxin stability system, DNA-binding transcriptional repressor</fullName>
    </submittedName>
</protein>
<dbReference type="OrthoDB" id="9800503at2"/>
<keyword evidence="2" id="KW-0238">DNA-binding</keyword>
<dbReference type="SUPFAM" id="SSF143120">
    <property type="entry name" value="YefM-like"/>
    <property type="match status" value="1"/>
</dbReference>